<dbReference type="Proteomes" id="UP000019270">
    <property type="component" value="Unassembled WGS sequence"/>
</dbReference>
<evidence type="ECO:0000313" key="2">
    <source>
        <dbReference type="Proteomes" id="UP000019270"/>
    </source>
</evidence>
<name>W7L3J5_CYTFI</name>
<proteinExistence type="predicted"/>
<comment type="caution">
    <text evidence="1">The sequence shown here is derived from an EMBL/GenBank/DDBJ whole genome shotgun (WGS) entry which is preliminary data.</text>
</comment>
<protein>
    <submittedName>
        <fullName evidence="1">Uncharacterized protein</fullName>
    </submittedName>
</protein>
<evidence type="ECO:0000313" key="1">
    <source>
        <dbReference type="EMBL" id="EWG09712.1"/>
    </source>
</evidence>
<accession>W7L3J5</accession>
<sequence length="63" mass="6999">MLFLAGILIKLAGKTADSAGKMAELARIPSYIYNAWPFGRAVLLIEGGLSNEYYCFSKKNKKR</sequence>
<reference evidence="2" key="1">
    <citation type="submission" date="2013-03" db="EMBL/GenBank/DDBJ databases">
        <title>Draft genome sequence of Bacillus firmus DS1.</title>
        <authorList>
            <person name="Peng D."/>
            <person name="Zhu L."/>
            <person name="Sun M."/>
        </authorList>
    </citation>
    <scope>NUCLEOTIDE SEQUENCE [LARGE SCALE GENOMIC DNA]</scope>
    <source>
        <strain evidence="2">DS1</strain>
    </source>
</reference>
<dbReference type="PATRIC" id="fig|1307436.3.peg.3793"/>
<dbReference type="AlphaFoldDB" id="W7L3J5"/>
<organism evidence="1 2">
    <name type="scientific">Cytobacillus firmus DS1</name>
    <dbReference type="NCBI Taxonomy" id="1307436"/>
    <lineage>
        <taxon>Bacteria</taxon>
        <taxon>Bacillati</taxon>
        <taxon>Bacillota</taxon>
        <taxon>Bacilli</taxon>
        <taxon>Bacillales</taxon>
        <taxon>Bacillaceae</taxon>
        <taxon>Cytobacillus</taxon>
    </lineage>
</organism>
<dbReference type="EMBL" id="APVL01000014">
    <property type="protein sequence ID" value="EWG09712.1"/>
    <property type="molecule type" value="Genomic_DNA"/>
</dbReference>
<reference evidence="1 2" key="2">
    <citation type="journal article" date="2016" name="Sci. Rep.">
        <title>A novel serine protease, Sep1, from Bacillus firmus DS-1 has nematicidal activity and degrades multiple intestinal-associated nematode proteins.</title>
        <authorList>
            <person name="Geng C."/>
            <person name="Nie X."/>
            <person name="Tang Z."/>
            <person name="Zhang Y."/>
            <person name="Lin J."/>
            <person name="Sun M."/>
            <person name="Peng D."/>
        </authorList>
    </citation>
    <scope>NUCLEOTIDE SEQUENCE [LARGE SCALE GENOMIC DNA]</scope>
    <source>
        <strain evidence="1 2">DS1</strain>
    </source>
</reference>
<dbReference type="eggNOG" id="ENOG5030ENN">
    <property type="taxonomic scope" value="Bacteria"/>
</dbReference>
<gene>
    <name evidence="1" type="ORF">PBF_17679</name>
</gene>